<dbReference type="InterPro" id="IPR050903">
    <property type="entry name" value="Bact_Chemotaxis_MeTrfase"/>
</dbReference>
<evidence type="ECO:0000256" key="8">
    <source>
        <dbReference type="SAM" id="MobiDB-lite"/>
    </source>
</evidence>
<dbReference type="Gene3D" id="1.10.155.10">
    <property type="entry name" value="Chemotaxis receptor methyltransferase CheR, N-terminal domain"/>
    <property type="match status" value="1"/>
</dbReference>
<evidence type="ECO:0000256" key="5">
    <source>
        <dbReference type="ARBA" id="ARBA00022691"/>
    </source>
</evidence>
<keyword evidence="5" id="KW-0949">S-adenosyl-L-methionine</keyword>
<comment type="caution">
    <text evidence="6">Lacks conserved residue(s) required for the propagation of feature annotation.</text>
</comment>
<feature type="compositionally biased region" description="Low complexity" evidence="8">
    <location>
        <begin position="697"/>
        <end position="708"/>
    </location>
</feature>
<evidence type="ECO:0000256" key="4">
    <source>
        <dbReference type="ARBA" id="ARBA00022679"/>
    </source>
</evidence>
<reference evidence="13" key="1">
    <citation type="journal article" date="2019" name="Int. J. Syst. Evol. Microbiol.">
        <title>The Global Catalogue of Microorganisms (GCM) 10K type strain sequencing project: providing services to taxonomists for standard genome sequencing and annotation.</title>
        <authorList>
            <consortium name="The Broad Institute Genomics Platform"/>
            <consortium name="The Broad Institute Genome Sequencing Center for Infectious Disease"/>
            <person name="Wu L."/>
            <person name="Ma J."/>
        </authorList>
    </citation>
    <scope>NUCLEOTIDE SEQUENCE [LARGE SCALE GENOMIC DNA]</scope>
    <source>
        <strain evidence="13">YJ-61-S</strain>
    </source>
</reference>
<dbReference type="CDD" id="cd16434">
    <property type="entry name" value="CheB-CheR_fusion"/>
    <property type="match status" value="1"/>
</dbReference>
<dbReference type="Gene3D" id="3.30.450.20">
    <property type="entry name" value="PAS domain"/>
    <property type="match status" value="2"/>
</dbReference>
<dbReference type="InterPro" id="IPR013656">
    <property type="entry name" value="PAS_4"/>
</dbReference>
<dbReference type="SUPFAM" id="SSF47757">
    <property type="entry name" value="Chemotaxis receptor methyltransferase CheR, N-terminal domain"/>
    <property type="match status" value="1"/>
</dbReference>
<evidence type="ECO:0000259" key="9">
    <source>
        <dbReference type="PROSITE" id="PS50113"/>
    </source>
</evidence>
<evidence type="ECO:0000256" key="1">
    <source>
        <dbReference type="ARBA" id="ARBA00001541"/>
    </source>
</evidence>
<keyword evidence="3 12" id="KW-0489">Methyltransferase</keyword>
<evidence type="ECO:0000256" key="3">
    <source>
        <dbReference type="ARBA" id="ARBA00022603"/>
    </source>
</evidence>
<keyword evidence="13" id="KW-1185">Reference proteome</keyword>
<dbReference type="SMART" id="SM00138">
    <property type="entry name" value="MeTrc"/>
    <property type="match status" value="1"/>
</dbReference>
<evidence type="ECO:0000259" key="10">
    <source>
        <dbReference type="PROSITE" id="PS50122"/>
    </source>
</evidence>
<accession>A0ABV9HS26</accession>
<dbReference type="Gene3D" id="3.40.50.150">
    <property type="entry name" value="Vaccinia Virus protein VP39"/>
    <property type="match status" value="1"/>
</dbReference>
<dbReference type="Proteomes" id="UP001596043">
    <property type="component" value="Unassembled WGS sequence"/>
</dbReference>
<dbReference type="InterPro" id="IPR000780">
    <property type="entry name" value="CheR_MeTrfase"/>
</dbReference>
<dbReference type="PROSITE" id="PS50122">
    <property type="entry name" value="CHEB"/>
    <property type="match status" value="1"/>
</dbReference>
<comment type="caution">
    <text evidence="12">The sequence shown here is derived from an EMBL/GenBank/DDBJ whole genome shotgun (WGS) entry which is preliminary data.</text>
</comment>
<dbReference type="InterPro" id="IPR036804">
    <property type="entry name" value="CheR_N_sf"/>
</dbReference>
<dbReference type="InterPro" id="IPR000673">
    <property type="entry name" value="Sig_transdc_resp-reg_Me-estase"/>
</dbReference>
<evidence type="ECO:0000313" key="13">
    <source>
        <dbReference type="Proteomes" id="UP001596043"/>
    </source>
</evidence>
<dbReference type="InterPro" id="IPR000700">
    <property type="entry name" value="PAS-assoc_C"/>
</dbReference>
<dbReference type="Pfam" id="PF13596">
    <property type="entry name" value="PAS_10"/>
    <property type="match status" value="1"/>
</dbReference>
<keyword evidence="7" id="KW-0175">Coiled coil</keyword>
<dbReference type="EC" id="2.1.1.80" evidence="2"/>
<evidence type="ECO:0000313" key="12">
    <source>
        <dbReference type="EMBL" id="MFC4632969.1"/>
    </source>
</evidence>
<dbReference type="PROSITE" id="PS50123">
    <property type="entry name" value="CHER"/>
    <property type="match status" value="1"/>
</dbReference>
<evidence type="ECO:0000259" key="11">
    <source>
        <dbReference type="PROSITE" id="PS50123"/>
    </source>
</evidence>
<feature type="domain" description="CheR-type methyltransferase" evidence="11">
    <location>
        <begin position="222"/>
        <end position="485"/>
    </location>
</feature>
<dbReference type="EMBL" id="JBHSFV010000001">
    <property type="protein sequence ID" value="MFC4632969.1"/>
    <property type="molecule type" value="Genomic_DNA"/>
</dbReference>
<dbReference type="PANTHER" id="PTHR24422:SF27">
    <property type="entry name" value="PROTEIN-GLUTAMATE O-METHYLTRANSFERASE"/>
    <property type="match status" value="1"/>
</dbReference>
<dbReference type="SUPFAM" id="SSF53335">
    <property type="entry name" value="S-adenosyl-L-methionine-dependent methyltransferases"/>
    <property type="match status" value="1"/>
</dbReference>
<dbReference type="PANTHER" id="PTHR24422">
    <property type="entry name" value="CHEMOTAXIS PROTEIN METHYLTRANSFERASE"/>
    <property type="match status" value="1"/>
</dbReference>
<keyword evidence="4" id="KW-0808">Transferase</keyword>
<evidence type="ECO:0000256" key="7">
    <source>
        <dbReference type="SAM" id="Coils"/>
    </source>
</evidence>
<comment type="catalytic activity">
    <reaction evidence="1">
        <text>L-glutamyl-[protein] + S-adenosyl-L-methionine = [protein]-L-glutamate 5-O-methyl ester + S-adenosyl-L-homocysteine</text>
        <dbReference type="Rhea" id="RHEA:24452"/>
        <dbReference type="Rhea" id="RHEA-COMP:10208"/>
        <dbReference type="Rhea" id="RHEA-COMP:10311"/>
        <dbReference type="ChEBI" id="CHEBI:29973"/>
        <dbReference type="ChEBI" id="CHEBI:57856"/>
        <dbReference type="ChEBI" id="CHEBI:59789"/>
        <dbReference type="ChEBI" id="CHEBI:82795"/>
        <dbReference type="EC" id="2.1.1.80"/>
    </reaction>
</comment>
<feature type="domain" description="CheB-type methylesterase" evidence="10">
    <location>
        <begin position="33"/>
        <end position="216"/>
    </location>
</feature>
<sequence>MAKSKTSTTQTTTKKTLVNKITKSEDRQKEFLIVGLGASAGGLESFKEFFEAMPENPNMGFVLVQHLDPTHKSMMVDLLKKHTQMEVSEVKDNTVVEPNHIYVIPPNKDMAIFNGKLHLMEPTKARGFRKPIDFFFRSLAQDQTERAVGIILSGTGTEGTLSLKDIKGYGGLSIVQDPNTAKYDGMPRSAIFAGAEDFVLSIKEMPKKLLEYSKNRKFQVEEKPIKLDTTKDLLEKIFIMLRNETGCNFGDYKSSTVTRRIDKRMALNQIDKLENYVKYLQKNREEVIKLFKELLIGVTSFFRDKEAFEALQKTIIPQILDRKNDGDTIRIWVPGCSTGEEAYSLAILFDEVIRKQPKTIKVQIFASDLDANAINFARQGVYPETIVANVNEKRLSRYFFGDKTSYRIKKEIRDQIVFAEHNLIKDPPFSKQDLISCRNLLIYLNLTAQKKVFAIFHYALKPKGILFLGSSESLGEFANMFETIDRKHKIFKNKNVKLTKIPDIGEFFREPSVVKVESQSDLKIQSKENFARNIERLLLTNYAPACAIINNEGDAVYFFGNTGKYLQPSPGEAKLNIVEMARKGLKTDLRTLIVKVRKSGKSELRKDIFIETNGSSQTIDLRISPLELSDNQEVFFMVTFEDKPTVIDAPVEILPAPPDEITELHALEQELTATKEYLRSTIEELEVSNEELKSSNEELQSSNEELQSTNEEMETSKEELQSVNEEIVTVNTELQSKIDELAQAYDDMSNLLASTEIGTIFLDAELKIKRFTPQMGKIINLIQSDVGRPIGDLSSSLIDNGFAENVKQVLKTLVVNTQSVKSMDGTWYKMQIMPYRTGQNVIEGVVITFVDVTEEKRLAEELEQIKREYEELLEMTKTVVYTQDKNLIYTSIASIHPDFQFKNMIGKSDVDFFSKEDAKVLEDIKKRVIRNKEAERQIISLKIAGSVYFFDLMVRPVLHSGKVTGIACASIDVTELTEIEKELLKLKKEGNGN</sequence>
<feature type="coiled-coil region" evidence="7">
    <location>
        <begin position="852"/>
        <end position="879"/>
    </location>
</feature>
<proteinExistence type="predicted"/>
<dbReference type="PRINTS" id="PR00996">
    <property type="entry name" value="CHERMTFRASE"/>
</dbReference>
<dbReference type="InterPro" id="IPR022641">
    <property type="entry name" value="CheR_N"/>
</dbReference>
<name>A0ABV9HS26_9FLAO</name>
<feature type="domain" description="PAC" evidence="9">
    <location>
        <begin position="813"/>
        <end position="864"/>
    </location>
</feature>
<dbReference type="InterPro" id="IPR035965">
    <property type="entry name" value="PAS-like_dom_sf"/>
</dbReference>
<dbReference type="GO" id="GO:0032259">
    <property type="term" value="P:methylation"/>
    <property type="evidence" value="ECO:0007669"/>
    <property type="project" value="UniProtKB-KW"/>
</dbReference>
<evidence type="ECO:0000256" key="6">
    <source>
        <dbReference type="PROSITE-ProRule" id="PRU00050"/>
    </source>
</evidence>
<dbReference type="Pfam" id="PF03705">
    <property type="entry name" value="CheR_N"/>
    <property type="match status" value="1"/>
</dbReference>
<dbReference type="CDD" id="cd02440">
    <property type="entry name" value="AdoMet_MTases"/>
    <property type="match status" value="1"/>
</dbReference>
<dbReference type="GO" id="GO:0008168">
    <property type="term" value="F:methyltransferase activity"/>
    <property type="evidence" value="ECO:0007669"/>
    <property type="project" value="UniProtKB-KW"/>
</dbReference>
<dbReference type="InterPro" id="IPR035909">
    <property type="entry name" value="CheB_C"/>
</dbReference>
<dbReference type="SUPFAM" id="SSF52738">
    <property type="entry name" value="Methylesterase CheB, C-terminal domain"/>
    <property type="match status" value="1"/>
</dbReference>
<dbReference type="InterPro" id="IPR029063">
    <property type="entry name" value="SAM-dependent_MTases_sf"/>
</dbReference>
<dbReference type="Pfam" id="PF01339">
    <property type="entry name" value="CheB_methylest"/>
    <property type="match status" value="1"/>
</dbReference>
<dbReference type="InterPro" id="IPR022642">
    <property type="entry name" value="CheR_C"/>
</dbReference>
<feature type="region of interest" description="Disordered" evidence="8">
    <location>
        <begin position="688"/>
        <end position="718"/>
    </location>
</feature>
<dbReference type="SUPFAM" id="SSF55785">
    <property type="entry name" value="PYP-like sensor domain (PAS domain)"/>
    <property type="match status" value="2"/>
</dbReference>
<feature type="domain" description="PAC" evidence="9">
    <location>
        <begin position="932"/>
        <end position="985"/>
    </location>
</feature>
<gene>
    <name evidence="12" type="ORF">ACFO3O_03570</name>
</gene>
<dbReference type="PROSITE" id="PS50113">
    <property type="entry name" value="PAC"/>
    <property type="match status" value="2"/>
</dbReference>
<organism evidence="12 13">
    <name type="scientific">Dokdonia ponticola</name>
    <dbReference type="NCBI Taxonomy" id="2041041"/>
    <lineage>
        <taxon>Bacteria</taxon>
        <taxon>Pseudomonadati</taxon>
        <taxon>Bacteroidota</taxon>
        <taxon>Flavobacteriia</taxon>
        <taxon>Flavobacteriales</taxon>
        <taxon>Flavobacteriaceae</taxon>
        <taxon>Dokdonia</taxon>
    </lineage>
</organism>
<dbReference type="RefSeq" id="WP_379977127.1">
    <property type="nucleotide sequence ID" value="NZ_JBHSFV010000001.1"/>
</dbReference>
<dbReference type="Gene3D" id="3.40.50.180">
    <property type="entry name" value="Methylesterase CheB, C-terminal domain"/>
    <property type="match status" value="1"/>
</dbReference>
<evidence type="ECO:0000256" key="2">
    <source>
        <dbReference type="ARBA" id="ARBA00012534"/>
    </source>
</evidence>
<dbReference type="Pfam" id="PF08448">
    <property type="entry name" value="PAS_4"/>
    <property type="match status" value="1"/>
</dbReference>
<dbReference type="Pfam" id="PF01739">
    <property type="entry name" value="CheR"/>
    <property type="match status" value="1"/>
</dbReference>
<protein>
    <recommendedName>
        <fullName evidence="2">protein-glutamate O-methyltransferase</fullName>
        <ecNumber evidence="2">2.1.1.80</ecNumber>
    </recommendedName>
</protein>